<dbReference type="RefSeq" id="WP_145217170.1">
    <property type="nucleotide sequence ID" value="NZ_CP036432.1"/>
</dbReference>
<dbReference type="Proteomes" id="UP000318081">
    <property type="component" value="Chromosome"/>
</dbReference>
<evidence type="ECO:0000313" key="10">
    <source>
        <dbReference type="Proteomes" id="UP000318081"/>
    </source>
</evidence>
<dbReference type="CDD" id="cd14014">
    <property type="entry name" value="STKc_PknB_like"/>
    <property type="match status" value="1"/>
</dbReference>
<dbReference type="EC" id="2.7.11.1" evidence="9"/>
<dbReference type="PROSITE" id="PS50011">
    <property type="entry name" value="PROTEIN_KINASE_DOM"/>
    <property type="match status" value="1"/>
</dbReference>
<keyword evidence="7" id="KW-0812">Transmembrane</keyword>
<keyword evidence="2 5" id="KW-0547">Nucleotide-binding</keyword>
<keyword evidence="4 5" id="KW-0067">ATP-binding</keyword>
<dbReference type="GO" id="GO:0004674">
    <property type="term" value="F:protein serine/threonine kinase activity"/>
    <property type="evidence" value="ECO:0007669"/>
    <property type="project" value="UniProtKB-EC"/>
</dbReference>
<dbReference type="InterPro" id="IPR008271">
    <property type="entry name" value="Ser/Thr_kinase_AS"/>
</dbReference>
<dbReference type="InterPro" id="IPR011009">
    <property type="entry name" value="Kinase-like_dom_sf"/>
</dbReference>
<accession>A0ABX5XY99</accession>
<name>A0ABX5XY99_9BACT</name>
<dbReference type="Gene3D" id="1.10.510.10">
    <property type="entry name" value="Transferase(Phosphotransferase) domain 1"/>
    <property type="match status" value="1"/>
</dbReference>
<keyword evidence="7" id="KW-1133">Transmembrane helix</keyword>
<evidence type="ECO:0000259" key="8">
    <source>
        <dbReference type="PROSITE" id="PS50011"/>
    </source>
</evidence>
<dbReference type="SMART" id="SM00220">
    <property type="entry name" value="S_TKc"/>
    <property type="match status" value="1"/>
</dbReference>
<dbReference type="PANTHER" id="PTHR43289:SF6">
    <property type="entry name" value="SERINE_THREONINE-PROTEIN KINASE NEKL-3"/>
    <property type="match status" value="1"/>
</dbReference>
<keyword evidence="7" id="KW-0472">Membrane</keyword>
<evidence type="ECO:0000256" key="7">
    <source>
        <dbReference type="SAM" id="Phobius"/>
    </source>
</evidence>
<evidence type="ECO:0000256" key="1">
    <source>
        <dbReference type="ARBA" id="ARBA00022679"/>
    </source>
</evidence>
<dbReference type="Pfam" id="PF00069">
    <property type="entry name" value="Pkinase"/>
    <property type="match status" value="1"/>
</dbReference>
<feature type="region of interest" description="Disordered" evidence="6">
    <location>
        <begin position="377"/>
        <end position="398"/>
    </location>
</feature>
<dbReference type="InterPro" id="IPR017441">
    <property type="entry name" value="Protein_kinase_ATP_BS"/>
</dbReference>
<dbReference type="PROSITE" id="PS00107">
    <property type="entry name" value="PROTEIN_KINASE_ATP"/>
    <property type="match status" value="1"/>
</dbReference>
<gene>
    <name evidence="9" type="primary">prkC_25</name>
    <name evidence="9" type="ORF">TBK1r_52900</name>
</gene>
<proteinExistence type="predicted"/>
<dbReference type="PANTHER" id="PTHR43289">
    <property type="entry name" value="MITOGEN-ACTIVATED PROTEIN KINASE KINASE KINASE 20-RELATED"/>
    <property type="match status" value="1"/>
</dbReference>
<dbReference type="PROSITE" id="PS00108">
    <property type="entry name" value="PROTEIN_KINASE_ST"/>
    <property type="match status" value="1"/>
</dbReference>
<sequence length="651" mass="70854">MPSVDQERKFIETCLELQLLQETDAKSLSENLGESGRDISQTALQRGLLTPADVDIVHTLQHPMDVAPGYQVLNLVGRGAMGAVYRALQTDLERIVALKIILISNVAQPNAAARFEREAKALARLQHPNIVQALNFGKHDGRYYFAMEFVPGRTCEALVRESGLMPPQAAWSIVRQVASGLYHAVGQNLIHRDIKPANLILLPPPEGSATKTEIVKIADFGLAMFADQSAEQLKLTTGDKVMGSPAYMSPEQFGGREVDFRSDMYALGATAWHLLFGKPPHQGRSIAALYQQKSERLMPHPDDPAVKLPEDQMTLLLDLLDPDPDSRPSSYGQLIDAIDALGVNAAPTPTTIPAAEPAGLSAGIVSEASRREFISQHPTLDRAPPEPEAESNTISPVNVPDETVTQTVERIESSPRRRLPHARPLAAIAILVLAAVAFGWLPSFRYRPGVRMPTQVIGNTPLFDGVTLSGWDVGGSMVGAWQTVQAPDASTSIACISRKGALTRRYSTTAIPRVSLFVWLQKDSGAVDIDFAFDPADPSAKRGCVRLQGDQTQLGSKTSDFGDVDVSFRSDALPSVFDRFHVIDIERQSTDWFVFLEEKFLGSLPIKDIGDGDAIRLVVHDNQAGDNAAPQVFFADVQLDELGPKEAGELK</sequence>
<dbReference type="EMBL" id="CP036432">
    <property type="protein sequence ID" value="QDV86271.1"/>
    <property type="molecule type" value="Genomic_DNA"/>
</dbReference>
<evidence type="ECO:0000256" key="6">
    <source>
        <dbReference type="SAM" id="MobiDB-lite"/>
    </source>
</evidence>
<reference evidence="9 10" key="1">
    <citation type="submission" date="2019-02" db="EMBL/GenBank/DDBJ databases">
        <title>Deep-cultivation of Planctomycetes and their phenomic and genomic characterization uncovers novel biology.</title>
        <authorList>
            <person name="Wiegand S."/>
            <person name="Jogler M."/>
            <person name="Boedeker C."/>
            <person name="Pinto D."/>
            <person name="Vollmers J."/>
            <person name="Rivas-Marin E."/>
            <person name="Kohn T."/>
            <person name="Peeters S.H."/>
            <person name="Heuer A."/>
            <person name="Rast P."/>
            <person name="Oberbeckmann S."/>
            <person name="Bunk B."/>
            <person name="Jeske O."/>
            <person name="Meyerdierks A."/>
            <person name="Storesund J.E."/>
            <person name="Kallscheuer N."/>
            <person name="Luecker S."/>
            <person name="Lage O.M."/>
            <person name="Pohl T."/>
            <person name="Merkel B.J."/>
            <person name="Hornburger P."/>
            <person name="Mueller R.-W."/>
            <person name="Bruemmer F."/>
            <person name="Labrenz M."/>
            <person name="Spormann A.M."/>
            <person name="Op den Camp H."/>
            <person name="Overmann J."/>
            <person name="Amann R."/>
            <person name="Jetten M.S.M."/>
            <person name="Mascher T."/>
            <person name="Medema M.H."/>
            <person name="Devos D.P."/>
            <person name="Kaster A.-K."/>
            <person name="Ovreas L."/>
            <person name="Rohde M."/>
            <person name="Galperin M.Y."/>
            <person name="Jogler C."/>
        </authorList>
    </citation>
    <scope>NUCLEOTIDE SEQUENCE [LARGE SCALE GENOMIC DNA]</scope>
    <source>
        <strain evidence="9 10">TBK1r</strain>
    </source>
</reference>
<evidence type="ECO:0000256" key="5">
    <source>
        <dbReference type="PROSITE-ProRule" id="PRU10141"/>
    </source>
</evidence>
<dbReference type="InterPro" id="IPR000719">
    <property type="entry name" value="Prot_kinase_dom"/>
</dbReference>
<dbReference type="Gene3D" id="3.30.200.20">
    <property type="entry name" value="Phosphorylase Kinase, domain 1"/>
    <property type="match status" value="1"/>
</dbReference>
<keyword evidence="10" id="KW-1185">Reference proteome</keyword>
<feature type="binding site" evidence="5">
    <location>
        <position position="99"/>
    </location>
    <ligand>
        <name>ATP</name>
        <dbReference type="ChEBI" id="CHEBI:30616"/>
    </ligand>
</feature>
<feature type="transmembrane region" description="Helical" evidence="7">
    <location>
        <begin position="425"/>
        <end position="444"/>
    </location>
</feature>
<dbReference type="SUPFAM" id="SSF56112">
    <property type="entry name" value="Protein kinase-like (PK-like)"/>
    <property type="match status" value="1"/>
</dbReference>
<keyword evidence="3 9" id="KW-0418">Kinase</keyword>
<evidence type="ECO:0000256" key="2">
    <source>
        <dbReference type="ARBA" id="ARBA00022741"/>
    </source>
</evidence>
<feature type="domain" description="Protein kinase" evidence="8">
    <location>
        <begin position="70"/>
        <end position="341"/>
    </location>
</feature>
<organism evidence="9 10">
    <name type="scientific">Stieleria magnilauensis</name>
    <dbReference type="NCBI Taxonomy" id="2527963"/>
    <lineage>
        <taxon>Bacteria</taxon>
        <taxon>Pseudomonadati</taxon>
        <taxon>Planctomycetota</taxon>
        <taxon>Planctomycetia</taxon>
        <taxon>Pirellulales</taxon>
        <taxon>Pirellulaceae</taxon>
        <taxon>Stieleria</taxon>
    </lineage>
</organism>
<keyword evidence="1 9" id="KW-0808">Transferase</keyword>
<evidence type="ECO:0000313" key="9">
    <source>
        <dbReference type="EMBL" id="QDV86271.1"/>
    </source>
</evidence>
<evidence type="ECO:0000256" key="3">
    <source>
        <dbReference type="ARBA" id="ARBA00022777"/>
    </source>
</evidence>
<evidence type="ECO:0000256" key="4">
    <source>
        <dbReference type="ARBA" id="ARBA00022840"/>
    </source>
</evidence>
<protein>
    <submittedName>
        <fullName evidence="9">Serine/threonine-protein kinase PrkC</fullName>
        <ecNumber evidence="9">2.7.11.1</ecNumber>
    </submittedName>
</protein>